<dbReference type="InterPro" id="IPR039544">
    <property type="entry name" value="Tim44-like"/>
</dbReference>
<evidence type="ECO:0000256" key="2">
    <source>
        <dbReference type="ARBA" id="ARBA00009597"/>
    </source>
</evidence>
<dbReference type="InterPro" id="IPR032710">
    <property type="entry name" value="NTF2-like_dom_sf"/>
</dbReference>
<keyword evidence="9" id="KW-1185">Reference proteome</keyword>
<comment type="similarity">
    <text evidence="2">Belongs to the Tim44 family.</text>
</comment>
<dbReference type="VEuPathDB" id="CryptoDB:cand_000440"/>
<dbReference type="PANTHER" id="PTHR10721">
    <property type="entry name" value="MITOCHONDRIAL IMPORT INNER MEMBRANE TRANSLOCASE SUBUNIT TIM44"/>
    <property type="match status" value="1"/>
</dbReference>
<evidence type="ECO:0000313" key="9">
    <source>
        <dbReference type="Proteomes" id="UP000186804"/>
    </source>
</evidence>
<accession>A0A1J4MSW9</accession>
<dbReference type="AlphaFoldDB" id="A0A1J4MSW9"/>
<organism evidence="8 9">
    <name type="scientific">Cryptosporidium andersoni</name>
    <dbReference type="NCBI Taxonomy" id="117008"/>
    <lineage>
        <taxon>Eukaryota</taxon>
        <taxon>Sar</taxon>
        <taxon>Alveolata</taxon>
        <taxon>Apicomplexa</taxon>
        <taxon>Conoidasida</taxon>
        <taxon>Coccidia</taxon>
        <taxon>Eucoccidiorida</taxon>
        <taxon>Eimeriorina</taxon>
        <taxon>Cryptosporidiidae</taxon>
        <taxon>Cryptosporidium</taxon>
    </lineage>
</organism>
<evidence type="ECO:0000256" key="5">
    <source>
        <dbReference type="ARBA" id="ARBA00023128"/>
    </source>
</evidence>
<keyword evidence="4" id="KW-0809">Transit peptide</keyword>
<dbReference type="GeneID" id="92364229"/>
<dbReference type="EMBL" id="LRBS01000057">
    <property type="protein sequence ID" value="OII76523.1"/>
    <property type="molecule type" value="Genomic_DNA"/>
</dbReference>
<dbReference type="PANTHER" id="PTHR10721:SF1">
    <property type="entry name" value="MITOCHONDRIAL IMPORT INNER MEMBRANE TRANSLOCASE SUBUNIT TIM44"/>
    <property type="match status" value="1"/>
</dbReference>
<keyword evidence="5" id="KW-0496">Mitochondrion</keyword>
<dbReference type="GO" id="GO:0030150">
    <property type="term" value="P:protein import into mitochondrial matrix"/>
    <property type="evidence" value="ECO:0007669"/>
    <property type="project" value="TreeGrafter"/>
</dbReference>
<name>A0A1J4MSW9_9CRYT</name>
<dbReference type="Pfam" id="PF04280">
    <property type="entry name" value="Tim44"/>
    <property type="match status" value="1"/>
</dbReference>
<dbReference type="GO" id="GO:0051087">
    <property type="term" value="F:protein-folding chaperone binding"/>
    <property type="evidence" value="ECO:0007669"/>
    <property type="project" value="TreeGrafter"/>
</dbReference>
<dbReference type="InterPro" id="IPR007379">
    <property type="entry name" value="Tim44-like_dom"/>
</dbReference>
<evidence type="ECO:0000256" key="3">
    <source>
        <dbReference type="ARBA" id="ARBA00022792"/>
    </source>
</evidence>
<dbReference type="SUPFAM" id="SSF54427">
    <property type="entry name" value="NTF2-like"/>
    <property type="match status" value="1"/>
</dbReference>
<keyword evidence="3" id="KW-0999">Mitochondrion inner membrane</keyword>
<keyword evidence="6" id="KW-0472">Membrane</keyword>
<evidence type="ECO:0000256" key="4">
    <source>
        <dbReference type="ARBA" id="ARBA00022946"/>
    </source>
</evidence>
<dbReference type="RefSeq" id="XP_067068369.1">
    <property type="nucleotide sequence ID" value="XM_067210294.1"/>
</dbReference>
<gene>
    <name evidence="8" type="ORF">cand_000440</name>
</gene>
<dbReference type="OrthoDB" id="10265990at2759"/>
<evidence type="ECO:0000256" key="6">
    <source>
        <dbReference type="ARBA" id="ARBA00023136"/>
    </source>
</evidence>
<evidence type="ECO:0000259" key="7">
    <source>
        <dbReference type="SMART" id="SM00978"/>
    </source>
</evidence>
<comment type="caution">
    <text evidence="8">The sequence shown here is derived from an EMBL/GenBank/DDBJ whole genome shotgun (WGS) entry which is preliminary data.</text>
</comment>
<comment type="subcellular location">
    <subcellularLocation>
        <location evidence="1">Mitochondrion inner membrane</location>
    </subcellularLocation>
</comment>
<proteinExistence type="inferred from homology"/>
<dbReference type="Gene3D" id="3.10.450.240">
    <property type="match status" value="1"/>
</dbReference>
<sequence>MKTLEYCSVVLHHYCNIKPFSKYCWIICRRFHIYKPYFTNNTVLPNLNYKHKLYIIRKVSGNSFINQVMKQMKKEIEANPELRRHIDELKTSTQKSSDDIFLKISDISKDLGMKAEVFYRNVKNGILNYSDKFPMITSFGRYINNMAFNLSDKFIFGVKYIGNMLHDDTVKRRAQEKLEIWRKANSQNIKMNGMDEKIYNSEDSIYSGNIDSLDNIKSSSNLVESNQKEKLAEQFVSSEYALVLSHDSVWDRFGARLRDMPLLINFFENPIIEKLFGETEFALAIKEMRKVDPTFNTVEFIETVETVIIPHIIDAYLVGNDDVLRLHCGITAYAALSASCKERRSMKLKLDPTLLLIRNVDLKGAKRWNANSSDLNEYNHFNSYPWFIFTFSTQQINCLRDYEGKVVSGSVDDIREVVYSMAITRHPNPSIKGLEYPYLISEIAIIGSSKSW</sequence>
<reference evidence="8 9" key="1">
    <citation type="submission" date="2016-10" db="EMBL/GenBank/DDBJ databases">
        <title>Reductive evolution of mitochondrial metabolism and differential evolution of invasion-related proteins in Cryptosporidium.</title>
        <authorList>
            <person name="Liu S."/>
            <person name="Roellig D.M."/>
            <person name="Guo Y."/>
            <person name="Li N."/>
            <person name="Frace M.A."/>
            <person name="Tang K."/>
            <person name="Zhang L."/>
            <person name="Feng Y."/>
            <person name="Xiao L."/>
        </authorList>
    </citation>
    <scope>NUCLEOTIDE SEQUENCE [LARGE SCALE GENOMIC DNA]</scope>
    <source>
        <strain evidence="8">30847</strain>
    </source>
</reference>
<protein>
    <submittedName>
        <fullName evidence="8">TIM44-like domain-containing protein</fullName>
    </submittedName>
</protein>
<dbReference type="GO" id="GO:0005743">
    <property type="term" value="C:mitochondrial inner membrane"/>
    <property type="evidence" value="ECO:0007669"/>
    <property type="project" value="UniProtKB-SubCell"/>
</dbReference>
<feature type="domain" description="Tim44-like" evidence="7">
    <location>
        <begin position="281"/>
        <end position="445"/>
    </location>
</feature>
<evidence type="ECO:0000256" key="1">
    <source>
        <dbReference type="ARBA" id="ARBA00004273"/>
    </source>
</evidence>
<dbReference type="SMART" id="SM00978">
    <property type="entry name" value="Tim44"/>
    <property type="match status" value="1"/>
</dbReference>
<dbReference type="Proteomes" id="UP000186804">
    <property type="component" value="Unassembled WGS sequence"/>
</dbReference>
<evidence type="ECO:0000313" key="8">
    <source>
        <dbReference type="EMBL" id="OII76523.1"/>
    </source>
</evidence>